<name>A0ABQ1JSH3_9PROT</name>
<dbReference type="EMBL" id="BMKF01000002">
    <property type="protein sequence ID" value="GGB73546.1"/>
    <property type="molecule type" value="Genomic_DNA"/>
</dbReference>
<dbReference type="InterPro" id="IPR009874">
    <property type="entry name" value="DUF1428"/>
</dbReference>
<reference evidence="2" key="1">
    <citation type="journal article" date="2019" name="Int. J. Syst. Evol. Microbiol.">
        <title>The Global Catalogue of Microorganisms (GCM) 10K type strain sequencing project: providing services to taxonomists for standard genome sequencing and annotation.</title>
        <authorList>
            <consortium name="The Broad Institute Genomics Platform"/>
            <consortium name="The Broad Institute Genome Sequencing Center for Infectious Disease"/>
            <person name="Wu L."/>
            <person name="Ma J."/>
        </authorList>
    </citation>
    <scope>NUCLEOTIDE SEQUENCE [LARGE SCALE GENOMIC DNA]</scope>
    <source>
        <strain evidence="2">CGMCC 1.15928</strain>
    </source>
</reference>
<comment type="caution">
    <text evidence="1">The sequence shown here is derived from an EMBL/GenBank/DDBJ whole genome shotgun (WGS) entry which is preliminary data.</text>
</comment>
<accession>A0ABQ1JSH3</accession>
<proteinExistence type="predicted"/>
<dbReference type="Pfam" id="PF07237">
    <property type="entry name" value="DUF1428"/>
    <property type="match status" value="2"/>
</dbReference>
<evidence type="ECO:0008006" key="3">
    <source>
        <dbReference type="Google" id="ProtNLM"/>
    </source>
</evidence>
<gene>
    <name evidence="1" type="ORF">GCM10011503_22790</name>
</gene>
<dbReference type="Proteomes" id="UP000628854">
    <property type="component" value="Unassembled WGS sequence"/>
</dbReference>
<keyword evidence="2" id="KW-1185">Reference proteome</keyword>
<evidence type="ECO:0000313" key="1">
    <source>
        <dbReference type="EMBL" id="GGB73546.1"/>
    </source>
</evidence>
<evidence type="ECO:0000313" key="2">
    <source>
        <dbReference type="Proteomes" id="UP000628854"/>
    </source>
</evidence>
<sequence length="238" mass="26167">MTYIEGFVAAVPETNKAAYTKHASDAFPLFKEFGVSRMVETWESDVPDGKVTDFRRAVKARPDEKIVFSWFEYPSKAARDAANEKMMSDPRMAEAGKDMPFDGKRMIFGGFDTISDKGAPAGTGYVNGSLFAVPNANKADFTAFAKQMADIFTEYGATRVLDAWGNDVPAGKVTDFQGAVQARDDETVLFGWIEWASKADSEAGWEKIMGDPRMADAKVPFDGQRMVFGGFEPIVDLS</sequence>
<dbReference type="InterPro" id="IPR011008">
    <property type="entry name" value="Dimeric_a/b-barrel"/>
</dbReference>
<dbReference type="SUPFAM" id="SSF54909">
    <property type="entry name" value="Dimeric alpha+beta barrel"/>
    <property type="match status" value="2"/>
</dbReference>
<dbReference type="RefSeq" id="WP_084391999.1">
    <property type="nucleotide sequence ID" value="NZ_BMKF01000002.1"/>
</dbReference>
<protein>
    <recommendedName>
        <fullName evidence="3">DUF1428 domain-containing protein</fullName>
    </recommendedName>
</protein>
<dbReference type="Gene3D" id="3.30.70.100">
    <property type="match status" value="2"/>
</dbReference>
<organism evidence="1 2">
    <name type="scientific">Henriciella pelagia</name>
    <dbReference type="NCBI Taxonomy" id="1977912"/>
    <lineage>
        <taxon>Bacteria</taxon>
        <taxon>Pseudomonadati</taxon>
        <taxon>Pseudomonadota</taxon>
        <taxon>Alphaproteobacteria</taxon>
        <taxon>Hyphomonadales</taxon>
        <taxon>Hyphomonadaceae</taxon>
        <taxon>Henriciella</taxon>
    </lineage>
</organism>